<name>A0A1W1YE92_9FLAO</name>
<dbReference type="AlphaFoldDB" id="A0A1W1YE92"/>
<keyword evidence="2" id="KW-1185">Reference proteome</keyword>
<dbReference type="OrthoDB" id="1447732at2"/>
<dbReference type="RefSeq" id="WP_084015536.1">
    <property type="nucleotide sequence ID" value="NZ_FWXS01000001.1"/>
</dbReference>
<evidence type="ECO:0000313" key="2">
    <source>
        <dbReference type="Proteomes" id="UP000192393"/>
    </source>
</evidence>
<reference evidence="1 2" key="1">
    <citation type="submission" date="2017-04" db="EMBL/GenBank/DDBJ databases">
        <authorList>
            <person name="Afonso C.L."/>
            <person name="Miller P.J."/>
            <person name="Scott M.A."/>
            <person name="Spackman E."/>
            <person name="Goraichik I."/>
            <person name="Dimitrov K.M."/>
            <person name="Suarez D.L."/>
            <person name="Swayne D.E."/>
        </authorList>
    </citation>
    <scope>NUCLEOTIDE SEQUENCE [LARGE SCALE GENOMIC DNA]</scope>
    <source>
        <strain evidence="1 2">CGMCC 1.12708</strain>
    </source>
</reference>
<sequence>MVWDLVKNRLKTEYRHNKSSTYKEVVELIGEPESIDTINGFAKFLIEEKFDYNIDPNGYVYLHFNKDSLLQKWVIVDTGFEP</sequence>
<proteinExistence type="predicted"/>
<dbReference type="EMBL" id="FWXS01000001">
    <property type="protein sequence ID" value="SMC34475.1"/>
    <property type="molecule type" value="Genomic_DNA"/>
</dbReference>
<dbReference type="Proteomes" id="UP000192393">
    <property type="component" value="Unassembled WGS sequence"/>
</dbReference>
<organism evidence="1 2">
    <name type="scientific">Moheibacter sediminis</name>
    <dbReference type="NCBI Taxonomy" id="1434700"/>
    <lineage>
        <taxon>Bacteria</taxon>
        <taxon>Pseudomonadati</taxon>
        <taxon>Bacteroidota</taxon>
        <taxon>Flavobacteriia</taxon>
        <taxon>Flavobacteriales</taxon>
        <taxon>Weeksellaceae</taxon>
        <taxon>Moheibacter</taxon>
    </lineage>
</organism>
<gene>
    <name evidence="1" type="ORF">SAMN06296427_101289</name>
</gene>
<protein>
    <submittedName>
        <fullName evidence="1">Uncharacterized protein</fullName>
    </submittedName>
</protein>
<accession>A0A1W1YE92</accession>
<evidence type="ECO:0000313" key="1">
    <source>
        <dbReference type="EMBL" id="SMC34475.1"/>
    </source>
</evidence>
<dbReference type="STRING" id="1434700.SAMN06296427_101289"/>